<dbReference type="Pfam" id="PF13581">
    <property type="entry name" value="HATPase_c_2"/>
    <property type="match status" value="1"/>
</dbReference>
<comment type="caution">
    <text evidence="2">The sequence shown here is derived from an EMBL/GenBank/DDBJ whole genome shotgun (WGS) entry which is preliminary data.</text>
</comment>
<evidence type="ECO:0000313" key="3">
    <source>
        <dbReference type="Proteomes" id="UP000298264"/>
    </source>
</evidence>
<proteinExistence type="predicted"/>
<organism evidence="2 3">
    <name type="scientific">Leptospira ilyithenensis</name>
    <dbReference type="NCBI Taxonomy" id="2484901"/>
    <lineage>
        <taxon>Bacteria</taxon>
        <taxon>Pseudomonadati</taxon>
        <taxon>Spirochaetota</taxon>
        <taxon>Spirochaetia</taxon>
        <taxon>Leptospirales</taxon>
        <taxon>Leptospiraceae</taxon>
        <taxon>Leptospira</taxon>
    </lineage>
</organism>
<evidence type="ECO:0000259" key="1">
    <source>
        <dbReference type="Pfam" id="PF13581"/>
    </source>
</evidence>
<reference evidence="2" key="1">
    <citation type="journal article" date="2019" name="PLoS Negl. Trop. Dis.">
        <title>Revisiting the worldwide diversity of Leptospira species in the environment.</title>
        <authorList>
            <person name="Vincent A.T."/>
            <person name="Schiettekatte O."/>
            <person name="Bourhy P."/>
            <person name="Veyrier F.J."/>
            <person name="Picardeau M."/>
        </authorList>
    </citation>
    <scope>NUCLEOTIDE SEQUENCE [LARGE SCALE GENOMIC DNA]</scope>
    <source>
        <strain evidence="2">201400974</strain>
    </source>
</reference>
<dbReference type="Gene3D" id="3.30.565.10">
    <property type="entry name" value="Histidine kinase-like ATPase, C-terminal domain"/>
    <property type="match status" value="1"/>
</dbReference>
<keyword evidence="3" id="KW-1185">Reference proteome</keyword>
<keyword evidence="2" id="KW-0067">ATP-binding</keyword>
<dbReference type="EMBL" id="RQHV01000053">
    <property type="protein sequence ID" value="TGN09144.1"/>
    <property type="molecule type" value="Genomic_DNA"/>
</dbReference>
<name>A0A4R9LRQ3_9LEPT</name>
<keyword evidence="2" id="KW-0547">Nucleotide-binding</keyword>
<dbReference type="GO" id="GO:0005524">
    <property type="term" value="F:ATP binding"/>
    <property type="evidence" value="ECO:0007669"/>
    <property type="project" value="UniProtKB-KW"/>
</dbReference>
<dbReference type="InterPro" id="IPR003594">
    <property type="entry name" value="HATPase_dom"/>
</dbReference>
<dbReference type="Proteomes" id="UP000298264">
    <property type="component" value="Unassembled WGS sequence"/>
</dbReference>
<protein>
    <submittedName>
        <fullName evidence="2">ATP-binding protein</fullName>
    </submittedName>
</protein>
<feature type="domain" description="Histidine kinase/HSP90-like ATPase" evidence="1">
    <location>
        <begin position="11"/>
        <end position="136"/>
    </location>
</feature>
<dbReference type="InterPro" id="IPR036890">
    <property type="entry name" value="HATPase_C_sf"/>
</dbReference>
<dbReference type="RefSeq" id="WP_135764835.1">
    <property type="nucleotide sequence ID" value="NZ_RQHV01000053.1"/>
</dbReference>
<gene>
    <name evidence="2" type="ORF">EHS11_12980</name>
</gene>
<dbReference type="SUPFAM" id="SSF55874">
    <property type="entry name" value="ATPase domain of HSP90 chaperone/DNA topoisomerase II/histidine kinase"/>
    <property type="match status" value="1"/>
</dbReference>
<evidence type="ECO:0000313" key="2">
    <source>
        <dbReference type="EMBL" id="TGN09144.1"/>
    </source>
</evidence>
<accession>A0A4R9LRQ3</accession>
<dbReference type="AlphaFoldDB" id="A0A4R9LRQ3"/>
<dbReference type="OrthoDB" id="327549at2"/>
<sequence length="143" mass="16611">MKPENEKTYIFPNDLDSLSEVRREVRSFLGENCPDLTKGRIVFCLDEVITNVIEHGFPEPKESGIRLKMQNRSKEWKFIINDEGIYFDPTKLKSETWRELYESGADGGFGIRSVKKIMTVSYKRLKSPPENQLTLVYSKEANE</sequence>
<dbReference type="CDD" id="cd16936">
    <property type="entry name" value="HATPase_RsbW-like"/>
    <property type="match status" value="1"/>
</dbReference>